<accession>A0A8A1M945</accession>
<evidence type="ECO:0000313" key="2">
    <source>
        <dbReference type="EMBL" id="QSS60697.1"/>
    </source>
</evidence>
<gene>
    <name evidence="2" type="ORF">I7I51_05498</name>
</gene>
<dbReference type="EMBL" id="CP069110">
    <property type="protein sequence ID" value="QSS60697.1"/>
    <property type="molecule type" value="Genomic_DNA"/>
</dbReference>
<dbReference type="AlphaFoldDB" id="A0A8A1M945"/>
<feature type="region of interest" description="Disordered" evidence="1">
    <location>
        <begin position="179"/>
        <end position="205"/>
    </location>
</feature>
<reference evidence="2" key="1">
    <citation type="submission" date="2021-01" db="EMBL/GenBank/DDBJ databases">
        <title>Chromosome-level genome assembly of a human fungal pathogen reveals clustering of transcriptionally co-regulated genes.</title>
        <authorList>
            <person name="Voorhies M."/>
            <person name="Cohen S."/>
            <person name="Shea T.P."/>
            <person name="Petrus S."/>
            <person name="Munoz J.F."/>
            <person name="Poplawski S."/>
            <person name="Goldman W.E."/>
            <person name="Michael T."/>
            <person name="Cuomo C.A."/>
            <person name="Sil A."/>
            <person name="Beyhan S."/>
        </authorList>
    </citation>
    <scope>NUCLEOTIDE SEQUENCE</scope>
    <source>
        <strain evidence="2">WU24</strain>
    </source>
</reference>
<feature type="compositionally biased region" description="Polar residues" evidence="1">
    <location>
        <begin position="195"/>
        <end position="205"/>
    </location>
</feature>
<evidence type="ECO:0000313" key="3">
    <source>
        <dbReference type="Proteomes" id="UP000663671"/>
    </source>
</evidence>
<proteinExistence type="predicted"/>
<name>A0A8A1M945_AJECA</name>
<protein>
    <submittedName>
        <fullName evidence="2">Uncharacterized protein</fullName>
    </submittedName>
</protein>
<evidence type="ECO:0000256" key="1">
    <source>
        <dbReference type="SAM" id="MobiDB-lite"/>
    </source>
</evidence>
<sequence>MPKFEGVRRSLRTAMGDPCWDPWERPHKLWRGSDDEQIEFHGRPSFRLLDFARFFIGIVYIGITPTTSLDQLKEIAEKDTSESNARQSELGEADLPLRLFRRLHQAAITADDMGIFMRQKNEDAEGFGLVAVGHSDKASRLDTGAGHMHSTNLLKALAERRVSKYFEVFSNVKVVNPSLSPPSLASEREKKFRGATSSTPRNAEL</sequence>
<dbReference type="Proteomes" id="UP000663671">
    <property type="component" value="Chromosome 4"/>
</dbReference>
<dbReference type="VEuPathDB" id="FungiDB:I7I51_05498"/>
<organism evidence="2 3">
    <name type="scientific">Ajellomyces capsulatus</name>
    <name type="common">Darling's disease fungus</name>
    <name type="synonym">Histoplasma capsulatum</name>
    <dbReference type="NCBI Taxonomy" id="5037"/>
    <lineage>
        <taxon>Eukaryota</taxon>
        <taxon>Fungi</taxon>
        <taxon>Dikarya</taxon>
        <taxon>Ascomycota</taxon>
        <taxon>Pezizomycotina</taxon>
        <taxon>Eurotiomycetes</taxon>
        <taxon>Eurotiomycetidae</taxon>
        <taxon>Onygenales</taxon>
        <taxon>Ajellomycetaceae</taxon>
        <taxon>Histoplasma</taxon>
    </lineage>
</organism>